<dbReference type="AlphaFoldDB" id="A0A1G4IAD1"/>
<keyword evidence="3" id="KW-1185">Reference proteome</keyword>
<dbReference type="Proteomes" id="UP000195570">
    <property type="component" value="Unassembled WGS sequence"/>
</dbReference>
<reference evidence="2" key="1">
    <citation type="submission" date="2016-09" db="EMBL/GenBank/DDBJ databases">
        <authorList>
            <person name="Hebert L."/>
            <person name="Moumen B."/>
        </authorList>
    </citation>
    <scope>NUCLEOTIDE SEQUENCE [LARGE SCALE GENOMIC DNA]</scope>
    <source>
        <strain evidence="2">OVI</strain>
    </source>
</reference>
<accession>A0A1G4IAD1</accession>
<feature type="compositionally biased region" description="Basic and acidic residues" evidence="1">
    <location>
        <begin position="77"/>
        <end position="89"/>
    </location>
</feature>
<feature type="region of interest" description="Disordered" evidence="1">
    <location>
        <begin position="41"/>
        <end position="188"/>
    </location>
</feature>
<evidence type="ECO:0000313" key="2">
    <source>
        <dbReference type="EMBL" id="SCU69167.1"/>
    </source>
</evidence>
<protein>
    <submittedName>
        <fullName evidence="2">Uncharacterized protein</fullName>
    </submittedName>
</protein>
<gene>
    <name evidence="2" type="ORF">TEOVI_000072400</name>
</gene>
<dbReference type="RefSeq" id="XP_067080185.1">
    <property type="nucleotide sequence ID" value="XM_067224084.1"/>
</dbReference>
<feature type="compositionally biased region" description="Polar residues" evidence="1">
    <location>
        <begin position="41"/>
        <end position="59"/>
    </location>
</feature>
<dbReference type="EMBL" id="CZPT02001167">
    <property type="protein sequence ID" value="SCU69167.1"/>
    <property type="molecule type" value="Genomic_DNA"/>
</dbReference>
<comment type="caution">
    <text evidence="2">The sequence shown here is derived from an EMBL/GenBank/DDBJ whole genome shotgun (WGS) entry which is preliminary data.</text>
</comment>
<evidence type="ECO:0000256" key="1">
    <source>
        <dbReference type="SAM" id="MobiDB-lite"/>
    </source>
</evidence>
<sequence>MTKEEVLSSAQRIQLLRERLEMYNATIVEAMGVVAGTANNEEGTSFNGGESASPPSSSRIRVGHNGVNSSLHTIRKSKTDHPYHVERGNAADFESSRVVGGDSRRGDRRAAPPPPPSPPKDGHQRDLASRSVTMTSEITGEDHDSTLSFSESEDYYEEACASEQAFSEGMEGSAGDTLQNDGRQSPTLAHTLSRGENAAELAASHSGSWTTYYVKSYEGEDSQDEEIRSYSRSQKGSVVIRGDSQELLEAVSAQAPLPTPPPGAAVFTTLESTLYKMLFFEQSLRKLLSTIDFDHFPRSLPQEQKGRQLAEARDQLIEKERALRNKKSGEPSISDLRDNDATVIVDQIQHLLLECENTKGLFQRVYERKASVSGKERLLQQRLSELESRQREVGERRKVLTALESRLEEQESALLKREGKYRSELEAHKERDSMLQGRIGEVESLTRKVSSWMKILEERDAEMAAKEQRLRRVQTDLLRRSEGLLCYRNGKAKESARIPPRLEKTP</sequence>
<dbReference type="VEuPathDB" id="TriTrypDB:TEOVI_000072400"/>
<organism evidence="2 3">
    <name type="scientific">Trypanosoma equiperdum</name>
    <dbReference type="NCBI Taxonomy" id="5694"/>
    <lineage>
        <taxon>Eukaryota</taxon>
        <taxon>Discoba</taxon>
        <taxon>Euglenozoa</taxon>
        <taxon>Kinetoplastea</taxon>
        <taxon>Metakinetoplastina</taxon>
        <taxon>Trypanosomatida</taxon>
        <taxon>Trypanosomatidae</taxon>
        <taxon>Trypanosoma</taxon>
    </lineage>
</organism>
<feature type="compositionally biased region" description="Polar residues" evidence="1">
    <location>
        <begin position="176"/>
        <end position="188"/>
    </location>
</feature>
<name>A0A1G4IAD1_TRYEQ</name>
<dbReference type="GeneID" id="92374664"/>
<evidence type="ECO:0000313" key="3">
    <source>
        <dbReference type="Proteomes" id="UP000195570"/>
    </source>
</evidence>
<proteinExistence type="predicted"/>